<dbReference type="SMART" id="SM00479">
    <property type="entry name" value="EXOIII"/>
    <property type="match status" value="1"/>
</dbReference>
<dbReference type="SUPFAM" id="SSF53098">
    <property type="entry name" value="Ribonuclease H-like"/>
    <property type="match status" value="1"/>
</dbReference>
<accession>A0A2N5N047</accession>
<reference evidence="6 7" key="1">
    <citation type="submission" date="2017-05" db="EMBL/GenBank/DDBJ databases">
        <title>Functional genome analysis of Paenibacillus pasadenensis strain R16: insights on endophytic life style and antifungal activity.</title>
        <authorList>
            <person name="Passera A."/>
            <person name="Marcolungo L."/>
            <person name="Casati P."/>
            <person name="Brasca M."/>
            <person name="Quaglino F."/>
            <person name="Delledonne M."/>
        </authorList>
    </citation>
    <scope>NUCLEOTIDE SEQUENCE [LARGE SCALE GENOMIC DNA]</scope>
    <source>
        <strain evidence="6 7">R16</strain>
    </source>
</reference>
<keyword evidence="7" id="KW-1185">Reference proteome</keyword>
<feature type="compositionally biased region" description="Polar residues" evidence="4">
    <location>
        <begin position="311"/>
        <end position="320"/>
    </location>
</feature>
<dbReference type="InterPro" id="IPR047201">
    <property type="entry name" value="ERI-1_3'hExo-like"/>
</dbReference>
<name>A0A2N5N047_9BACL</name>
<dbReference type="CDD" id="cd06133">
    <property type="entry name" value="ERI-1_3'hExo_like"/>
    <property type="match status" value="1"/>
</dbReference>
<evidence type="ECO:0000313" key="6">
    <source>
        <dbReference type="EMBL" id="PLT43710.1"/>
    </source>
</evidence>
<evidence type="ECO:0000256" key="3">
    <source>
        <dbReference type="ARBA" id="ARBA00022839"/>
    </source>
</evidence>
<dbReference type="EMBL" id="NFEZ01000004">
    <property type="protein sequence ID" value="PLT43710.1"/>
    <property type="molecule type" value="Genomic_DNA"/>
</dbReference>
<evidence type="ECO:0000256" key="1">
    <source>
        <dbReference type="ARBA" id="ARBA00022722"/>
    </source>
</evidence>
<dbReference type="InterPro" id="IPR051274">
    <property type="entry name" value="3-5_Exoribonuclease"/>
</dbReference>
<keyword evidence="3 6" id="KW-0269">Exonuclease</keyword>
<dbReference type="GO" id="GO:0000175">
    <property type="term" value="F:3'-5'-RNA exonuclease activity"/>
    <property type="evidence" value="ECO:0007669"/>
    <property type="project" value="InterPro"/>
</dbReference>
<feature type="compositionally biased region" description="Low complexity" evidence="4">
    <location>
        <begin position="281"/>
        <end position="304"/>
    </location>
</feature>
<dbReference type="InterPro" id="IPR036397">
    <property type="entry name" value="RNaseH_sf"/>
</dbReference>
<organism evidence="6 7">
    <name type="scientific">Paenibacillus pasadenensis</name>
    <dbReference type="NCBI Taxonomy" id="217090"/>
    <lineage>
        <taxon>Bacteria</taxon>
        <taxon>Bacillati</taxon>
        <taxon>Bacillota</taxon>
        <taxon>Bacilli</taxon>
        <taxon>Bacillales</taxon>
        <taxon>Paenibacillaceae</taxon>
        <taxon>Paenibacillus</taxon>
    </lineage>
</organism>
<dbReference type="Gene3D" id="3.30.420.10">
    <property type="entry name" value="Ribonuclease H-like superfamily/Ribonuclease H"/>
    <property type="match status" value="1"/>
</dbReference>
<dbReference type="RefSeq" id="WP_101808332.1">
    <property type="nucleotide sequence ID" value="NZ_NFEZ01000004.1"/>
</dbReference>
<evidence type="ECO:0000256" key="4">
    <source>
        <dbReference type="SAM" id="MobiDB-lite"/>
    </source>
</evidence>
<feature type="domain" description="Exonuclease" evidence="5">
    <location>
        <begin position="2"/>
        <end position="180"/>
    </location>
</feature>
<keyword evidence="2" id="KW-0378">Hydrolase</keyword>
<dbReference type="Pfam" id="PF00929">
    <property type="entry name" value="RNase_T"/>
    <property type="match status" value="1"/>
</dbReference>
<evidence type="ECO:0000313" key="7">
    <source>
        <dbReference type="Proteomes" id="UP000234789"/>
    </source>
</evidence>
<keyword evidence="1" id="KW-0540">Nuclease</keyword>
<dbReference type="PANTHER" id="PTHR23044:SF61">
    <property type="entry name" value="3'-5' EXORIBONUCLEASE 1-RELATED"/>
    <property type="match status" value="1"/>
</dbReference>
<dbReference type="InterPro" id="IPR013520">
    <property type="entry name" value="Ribonucl_H"/>
</dbReference>
<dbReference type="InterPro" id="IPR012337">
    <property type="entry name" value="RNaseH-like_sf"/>
</dbReference>
<feature type="region of interest" description="Disordered" evidence="4">
    <location>
        <begin position="250"/>
        <end position="320"/>
    </location>
</feature>
<dbReference type="Proteomes" id="UP000234789">
    <property type="component" value="Unassembled WGS sequence"/>
</dbReference>
<evidence type="ECO:0000256" key="2">
    <source>
        <dbReference type="ARBA" id="ARBA00022801"/>
    </source>
</evidence>
<sequence length="320" mass="35475">MDYIILDIEFNGRKFASDKPMEVIEIGAVRLDSSLRQVDEFSSLIRPVYFAKLNSFIREKTGIPQEDIDAAKGFVPVIRAFLHWLDRSEACTFVTWGGEDLKRIVLDTRMHKLDDAYWLQADYYDLLKIYLRTRGLTNDVSVEKALEELGIPAEGSAHRALDDARMTAEIFRRVFPEILPESDVRRYKDTYSNAKERRMVKNAIRGLVVQKTAPTWEMVADKLAKAKVDMDNVKKAAELKAYYDVEAAKPVKPRPPRPERPVDAEAGADPADAEAGDEPADGSASTDGADAAGAADSADSATATDSKHGANGSSSPRHLL</sequence>
<proteinExistence type="predicted"/>
<dbReference type="AlphaFoldDB" id="A0A2N5N047"/>
<dbReference type="PANTHER" id="PTHR23044">
    <property type="entry name" value="3'-5' EXONUCLEASE ERI1-RELATED"/>
    <property type="match status" value="1"/>
</dbReference>
<feature type="compositionally biased region" description="Acidic residues" evidence="4">
    <location>
        <begin position="271"/>
        <end position="280"/>
    </location>
</feature>
<gene>
    <name evidence="6" type="ORF">B8V81_2141</name>
</gene>
<evidence type="ECO:0000259" key="5">
    <source>
        <dbReference type="SMART" id="SM00479"/>
    </source>
</evidence>
<dbReference type="GO" id="GO:0003676">
    <property type="term" value="F:nucleic acid binding"/>
    <property type="evidence" value="ECO:0007669"/>
    <property type="project" value="InterPro"/>
</dbReference>
<comment type="caution">
    <text evidence="6">The sequence shown here is derived from an EMBL/GenBank/DDBJ whole genome shotgun (WGS) entry which is preliminary data.</text>
</comment>
<protein>
    <submittedName>
        <fullName evidence="6">Inhibitor of the KinA pathway to sporulation, predicted exonuclease</fullName>
    </submittedName>
</protein>